<dbReference type="OrthoDB" id="1658288at2759"/>
<dbReference type="HOGENOM" id="CLU_1366480_0_0_1"/>
<dbReference type="Proteomes" id="UP000009058">
    <property type="component" value="Chromosome 5"/>
</dbReference>
<name>G4NDP2_PYRO7</name>
<proteinExistence type="predicted"/>
<dbReference type="GeneID" id="5050631"/>
<gene>
    <name evidence="1" type="ORF">MGG_11472</name>
</gene>
<reference key="2">
    <citation type="submission" date="2011-05" db="EMBL/GenBank/DDBJ databases">
        <title>The Genome Sequence of Magnaporthe oryzae 70-15.</title>
        <authorList>
            <consortium name="The Broad Institute Genome Sequencing Platform"/>
            <person name="Ma L.-J."/>
            <person name="Dead R."/>
            <person name="Young S.K."/>
            <person name="Zeng Q."/>
            <person name="Gargeya S."/>
            <person name="Fitzgerald M."/>
            <person name="Haas B."/>
            <person name="Abouelleil A."/>
            <person name="Alvarado L."/>
            <person name="Arachchi H.M."/>
            <person name="Berlin A."/>
            <person name="Brown A."/>
            <person name="Chapman S.B."/>
            <person name="Chen Z."/>
            <person name="Dunbar C."/>
            <person name="Freedman E."/>
            <person name="Gearin G."/>
            <person name="Gellesch M."/>
            <person name="Goldberg J."/>
            <person name="Griggs A."/>
            <person name="Gujja S."/>
            <person name="Heiman D."/>
            <person name="Howarth C."/>
            <person name="Larson L."/>
            <person name="Lui A."/>
            <person name="MacDonald P.J.P."/>
            <person name="Mehta T."/>
            <person name="Montmayeur A."/>
            <person name="Murphy C."/>
            <person name="Neiman D."/>
            <person name="Pearson M."/>
            <person name="Priest M."/>
            <person name="Roberts A."/>
            <person name="Saif S."/>
            <person name="Shea T."/>
            <person name="Shenoy N."/>
            <person name="Sisk P."/>
            <person name="Stolte C."/>
            <person name="Sykes S."/>
            <person name="Yandava C."/>
            <person name="Wortman J."/>
            <person name="Nusbaum C."/>
            <person name="Birren B."/>
        </authorList>
    </citation>
    <scope>NUCLEOTIDE SEQUENCE</scope>
    <source>
        <strain>70-15</strain>
    </source>
</reference>
<protein>
    <submittedName>
        <fullName evidence="1">Uncharacterized protein</fullName>
    </submittedName>
</protein>
<dbReference type="KEGG" id="mgr:MGG_11472"/>
<organism evidence="1 2">
    <name type="scientific">Pyricularia oryzae (strain 70-15 / ATCC MYA-4617 / FGSC 8958)</name>
    <name type="common">Rice blast fungus</name>
    <name type="synonym">Magnaporthe oryzae</name>
    <dbReference type="NCBI Taxonomy" id="242507"/>
    <lineage>
        <taxon>Eukaryota</taxon>
        <taxon>Fungi</taxon>
        <taxon>Dikarya</taxon>
        <taxon>Ascomycota</taxon>
        <taxon>Pezizomycotina</taxon>
        <taxon>Sordariomycetes</taxon>
        <taxon>Sordariomycetidae</taxon>
        <taxon>Magnaporthales</taxon>
        <taxon>Pyriculariaceae</taxon>
        <taxon>Pyricularia</taxon>
    </lineage>
</organism>
<sequence>MLPNEIGDVCNFVNVPRSASCNVTTPFPVLQQYRRPTGEGSSAIMESTHPGVISETLELGPELSSSLRRRSLATDHWNTWSVVLVRASEHLSRFADATGQHDALDMDTHQDIEELELFDCWAVDFAKLRFEKIEPQALPVSGLSSNSWDDSLGRLLLASPIMQPLFKLVAELEEQELEGHFLNAASHMALNKDGNMVTGV</sequence>
<accession>G4NDP2</accession>
<dbReference type="EMBL" id="CM001235">
    <property type="protein sequence ID" value="EHA48480.1"/>
    <property type="molecule type" value="Genomic_DNA"/>
</dbReference>
<evidence type="ECO:0000313" key="1">
    <source>
        <dbReference type="EMBL" id="EHA48480.1"/>
    </source>
</evidence>
<dbReference type="VEuPathDB" id="FungiDB:MGG_11472"/>
<reference evidence="1 2" key="1">
    <citation type="journal article" date="2005" name="Nature">
        <title>The genome sequence of the rice blast fungus Magnaporthe grisea.</title>
        <authorList>
            <person name="Dean R.A."/>
            <person name="Talbot N.J."/>
            <person name="Ebbole D.J."/>
            <person name="Farman M.L."/>
            <person name="Mitchell T.K."/>
            <person name="Orbach M.J."/>
            <person name="Thon M."/>
            <person name="Kulkarni R."/>
            <person name="Xu J.R."/>
            <person name="Pan H."/>
            <person name="Read N.D."/>
            <person name="Lee Y.H."/>
            <person name="Carbone I."/>
            <person name="Brown D."/>
            <person name="Oh Y.Y."/>
            <person name="Donofrio N."/>
            <person name="Jeong J.S."/>
            <person name="Soanes D.M."/>
            <person name="Djonovic S."/>
            <person name="Kolomiets E."/>
            <person name="Rehmeyer C."/>
            <person name="Li W."/>
            <person name="Harding M."/>
            <person name="Kim S."/>
            <person name="Lebrun M.H."/>
            <person name="Bohnert H."/>
            <person name="Coughlan S."/>
            <person name="Butler J."/>
            <person name="Calvo S."/>
            <person name="Ma L.J."/>
            <person name="Nicol R."/>
            <person name="Purcell S."/>
            <person name="Nusbaum C."/>
            <person name="Galagan J.E."/>
            <person name="Birren B.W."/>
        </authorList>
    </citation>
    <scope>NUCLEOTIDE SEQUENCE [LARGE SCALE GENOMIC DNA]</scope>
    <source>
        <strain evidence="2">70-15 / ATCC MYA-4617 / FGSC 8958</strain>
    </source>
</reference>
<evidence type="ECO:0000313" key="2">
    <source>
        <dbReference type="Proteomes" id="UP000009058"/>
    </source>
</evidence>
<keyword evidence="2" id="KW-1185">Reference proteome</keyword>
<dbReference type="RefSeq" id="XP_003718064.1">
    <property type="nucleotide sequence ID" value="XM_003718016.1"/>
</dbReference>
<dbReference type="InParanoid" id="G4NDP2"/>
<dbReference type="AlphaFoldDB" id="G4NDP2"/>